<organism evidence="2 3">
    <name type="scientific">Pristionchus fissidentatus</name>
    <dbReference type="NCBI Taxonomy" id="1538716"/>
    <lineage>
        <taxon>Eukaryota</taxon>
        <taxon>Metazoa</taxon>
        <taxon>Ecdysozoa</taxon>
        <taxon>Nematoda</taxon>
        <taxon>Chromadorea</taxon>
        <taxon>Rhabditida</taxon>
        <taxon>Rhabditina</taxon>
        <taxon>Diplogasteromorpha</taxon>
        <taxon>Diplogasteroidea</taxon>
        <taxon>Neodiplogasteridae</taxon>
        <taxon>Pristionchus</taxon>
    </lineage>
</organism>
<evidence type="ECO:0000313" key="3">
    <source>
        <dbReference type="Proteomes" id="UP001432322"/>
    </source>
</evidence>
<sequence>RTMPLDVDRVEIGCEKGGEEVTEVAAVAAPVAAPPTRPSKGDFEEDEYDVDIVEKNEEERKKGVDKGEVAAAAAAVAAPPTPPSKRDLEDDNDLLLSHAVAERMKRMTVRDKIVSGRDIPFTREEEVVTVEEEEGEESEEEENDSMPIPSESYDNVKMKEEEEKENSDVIVNGEKGRKNSCGGVMADENTVIDQE</sequence>
<feature type="non-terminal residue" evidence="2">
    <location>
        <position position="1"/>
    </location>
</feature>
<evidence type="ECO:0000256" key="1">
    <source>
        <dbReference type="SAM" id="MobiDB-lite"/>
    </source>
</evidence>
<dbReference type="Proteomes" id="UP001432322">
    <property type="component" value="Unassembled WGS sequence"/>
</dbReference>
<gene>
    <name evidence="2" type="ORF">PFISCL1PPCAC_12626</name>
</gene>
<feature type="compositionally biased region" description="Acidic residues" evidence="1">
    <location>
        <begin position="127"/>
        <end position="144"/>
    </location>
</feature>
<feature type="region of interest" description="Disordered" evidence="1">
    <location>
        <begin position="124"/>
        <end position="195"/>
    </location>
</feature>
<keyword evidence="3" id="KW-1185">Reference proteome</keyword>
<dbReference type="EMBL" id="BTSY01000004">
    <property type="protein sequence ID" value="GMT21329.1"/>
    <property type="molecule type" value="Genomic_DNA"/>
</dbReference>
<accession>A0AAV5VSH7</accession>
<dbReference type="AlphaFoldDB" id="A0AAV5VSH7"/>
<evidence type="ECO:0000313" key="2">
    <source>
        <dbReference type="EMBL" id="GMT21329.1"/>
    </source>
</evidence>
<reference evidence="2" key="1">
    <citation type="submission" date="2023-10" db="EMBL/GenBank/DDBJ databases">
        <title>Genome assembly of Pristionchus species.</title>
        <authorList>
            <person name="Yoshida K."/>
            <person name="Sommer R.J."/>
        </authorList>
    </citation>
    <scope>NUCLEOTIDE SEQUENCE</scope>
    <source>
        <strain evidence="2">RS5133</strain>
    </source>
</reference>
<protein>
    <submittedName>
        <fullName evidence="2">Uncharacterized protein</fullName>
    </submittedName>
</protein>
<proteinExistence type="predicted"/>
<comment type="caution">
    <text evidence="2">The sequence shown here is derived from an EMBL/GenBank/DDBJ whole genome shotgun (WGS) entry which is preliminary data.</text>
</comment>
<name>A0AAV5VSH7_9BILA</name>